<keyword evidence="2" id="KW-0677">Repeat</keyword>
<dbReference type="SUPFAM" id="SSF57850">
    <property type="entry name" value="RING/U-box"/>
    <property type="match status" value="1"/>
</dbReference>
<dbReference type="SMART" id="SM00248">
    <property type="entry name" value="ANK"/>
    <property type="match status" value="3"/>
</dbReference>
<reference evidence="9 10" key="1">
    <citation type="submission" date="2019-01" db="EMBL/GenBank/DDBJ databases">
        <title>A chromosome-scale genome assembly of the yellow perch, Perca flavescens.</title>
        <authorList>
            <person name="Feron R."/>
            <person name="Morvezen R."/>
            <person name="Bestin A."/>
            <person name="Haffray P."/>
            <person name="Klopp C."/>
            <person name="Zahm M."/>
            <person name="Cabau C."/>
            <person name="Roques C."/>
            <person name="Donnadieu C."/>
            <person name="Bouchez O."/>
            <person name="Christie M."/>
            <person name="Larson W."/>
            <person name="Guiguen Y."/>
        </authorList>
    </citation>
    <scope>NUCLEOTIDE SEQUENCE [LARGE SCALE GENOMIC DNA]</scope>
    <source>
        <strain evidence="9">YP-PL-M2</strain>
        <tissue evidence="9">Blood</tissue>
    </source>
</reference>
<accession>A0A484CVU7</accession>
<feature type="compositionally biased region" description="Basic residues" evidence="7">
    <location>
        <begin position="188"/>
        <end position="203"/>
    </location>
</feature>
<dbReference type="GO" id="GO:0008270">
    <property type="term" value="F:zinc ion binding"/>
    <property type="evidence" value="ECO:0007669"/>
    <property type="project" value="UniProtKB-KW"/>
</dbReference>
<dbReference type="GO" id="GO:0031436">
    <property type="term" value="C:BRCA1-BARD1 complex"/>
    <property type="evidence" value="ECO:0007669"/>
    <property type="project" value="TreeGrafter"/>
</dbReference>
<protein>
    <recommendedName>
        <fullName evidence="8">BRCT domain-containing protein</fullName>
    </recommendedName>
</protein>
<feature type="domain" description="BRCT" evidence="8">
    <location>
        <begin position="676"/>
        <end position="783"/>
    </location>
</feature>
<dbReference type="Pfam" id="PF12796">
    <property type="entry name" value="Ank_2"/>
    <property type="match status" value="1"/>
</dbReference>
<dbReference type="SUPFAM" id="SSF52113">
    <property type="entry name" value="BRCT domain"/>
    <property type="match status" value="2"/>
</dbReference>
<proteinExistence type="predicted"/>
<dbReference type="EMBL" id="SCKG01000011">
    <property type="protein sequence ID" value="TDH06960.1"/>
    <property type="molecule type" value="Genomic_DNA"/>
</dbReference>
<dbReference type="Gene3D" id="1.25.40.20">
    <property type="entry name" value="Ankyrin repeat-containing domain"/>
    <property type="match status" value="1"/>
</dbReference>
<dbReference type="PROSITE" id="PS00518">
    <property type="entry name" value="ZF_RING_1"/>
    <property type="match status" value="1"/>
</dbReference>
<evidence type="ECO:0000256" key="3">
    <source>
        <dbReference type="ARBA" id="ARBA00022771"/>
    </source>
</evidence>
<evidence type="ECO:0000256" key="4">
    <source>
        <dbReference type="ARBA" id="ARBA00022833"/>
    </source>
</evidence>
<dbReference type="PANTHER" id="PTHR24171">
    <property type="entry name" value="ANKYRIN REPEAT DOMAIN-CONTAINING PROTEIN 39-RELATED"/>
    <property type="match status" value="1"/>
</dbReference>
<dbReference type="InterPro" id="IPR001357">
    <property type="entry name" value="BRCT_dom"/>
</dbReference>
<dbReference type="PROSITE" id="PS50297">
    <property type="entry name" value="ANK_REP_REGION"/>
    <property type="match status" value="3"/>
</dbReference>
<gene>
    <name evidence="9" type="ORF">EPR50_G00119400</name>
</gene>
<dbReference type="GO" id="GO:0004842">
    <property type="term" value="F:ubiquitin-protein transferase activity"/>
    <property type="evidence" value="ECO:0007669"/>
    <property type="project" value="TreeGrafter"/>
</dbReference>
<dbReference type="Pfam" id="PF16589">
    <property type="entry name" value="BRCT_2"/>
    <property type="match status" value="1"/>
</dbReference>
<dbReference type="Proteomes" id="UP000295070">
    <property type="component" value="Chromosome 11"/>
</dbReference>
<feature type="region of interest" description="Disordered" evidence="7">
    <location>
        <begin position="174"/>
        <end position="227"/>
    </location>
</feature>
<dbReference type="PANTHER" id="PTHR24171:SF8">
    <property type="entry name" value="BRCA1-ASSOCIATED RING DOMAIN PROTEIN 1"/>
    <property type="match status" value="1"/>
</dbReference>
<dbReference type="PROSITE" id="PS50172">
    <property type="entry name" value="BRCT"/>
    <property type="match status" value="2"/>
</dbReference>
<keyword evidence="3" id="KW-0863">Zinc-finger</keyword>
<dbReference type="InterPro" id="IPR017907">
    <property type="entry name" value="Znf_RING_CS"/>
</dbReference>
<feature type="compositionally biased region" description="Basic residues" evidence="7">
    <location>
        <begin position="359"/>
        <end position="370"/>
    </location>
</feature>
<dbReference type="PRINTS" id="PR01415">
    <property type="entry name" value="ANKYRIN"/>
</dbReference>
<dbReference type="Pfam" id="PF00023">
    <property type="entry name" value="Ank"/>
    <property type="match status" value="1"/>
</dbReference>
<dbReference type="InterPro" id="IPR036420">
    <property type="entry name" value="BRCT_dom_sf"/>
</dbReference>
<evidence type="ECO:0000256" key="7">
    <source>
        <dbReference type="SAM" id="MobiDB-lite"/>
    </source>
</evidence>
<dbReference type="AlphaFoldDB" id="A0A484CVU7"/>
<feature type="compositionally biased region" description="Basic and acidic residues" evidence="7">
    <location>
        <begin position="318"/>
        <end position="333"/>
    </location>
</feature>
<dbReference type="SUPFAM" id="SSF48403">
    <property type="entry name" value="Ankyrin repeat"/>
    <property type="match status" value="1"/>
</dbReference>
<evidence type="ECO:0000256" key="6">
    <source>
        <dbReference type="PROSITE-ProRule" id="PRU00023"/>
    </source>
</evidence>
<evidence type="ECO:0000256" key="5">
    <source>
        <dbReference type="ARBA" id="ARBA00023043"/>
    </source>
</evidence>
<evidence type="ECO:0000313" key="9">
    <source>
        <dbReference type="EMBL" id="TDH06960.1"/>
    </source>
</evidence>
<feature type="repeat" description="ANK" evidence="6">
    <location>
        <begin position="463"/>
        <end position="495"/>
    </location>
</feature>
<dbReference type="CDD" id="cd17734">
    <property type="entry name" value="BRCT_Bard1_rpt1"/>
    <property type="match status" value="1"/>
</dbReference>
<dbReference type="SMART" id="SM00292">
    <property type="entry name" value="BRCT"/>
    <property type="match status" value="2"/>
</dbReference>
<dbReference type="CDD" id="cd17720">
    <property type="entry name" value="BRCT_Bard1_rpt2"/>
    <property type="match status" value="1"/>
</dbReference>
<name>A0A484CVU7_PERFV</name>
<dbReference type="InterPro" id="IPR039503">
    <property type="entry name" value="BARD1_Znf-RING"/>
</dbReference>
<dbReference type="InterPro" id="IPR002110">
    <property type="entry name" value="Ankyrin_rpt"/>
</dbReference>
<dbReference type="PROSITE" id="PS50088">
    <property type="entry name" value="ANK_REPEAT"/>
    <property type="match status" value="3"/>
</dbReference>
<evidence type="ECO:0000256" key="2">
    <source>
        <dbReference type="ARBA" id="ARBA00022737"/>
    </source>
</evidence>
<feature type="compositionally biased region" description="Polar residues" evidence="7">
    <location>
        <begin position="282"/>
        <end position="317"/>
    </location>
</feature>
<evidence type="ECO:0000256" key="1">
    <source>
        <dbReference type="ARBA" id="ARBA00022723"/>
    </source>
</evidence>
<feature type="compositionally biased region" description="Polar residues" evidence="7">
    <location>
        <begin position="371"/>
        <end position="381"/>
    </location>
</feature>
<dbReference type="Pfam" id="PF14835">
    <property type="entry name" value="zf-RING_6"/>
    <property type="match status" value="1"/>
</dbReference>
<feature type="repeat" description="ANK" evidence="6">
    <location>
        <begin position="496"/>
        <end position="528"/>
    </location>
</feature>
<dbReference type="Pfam" id="PF00533">
    <property type="entry name" value="BRCT"/>
    <property type="match status" value="1"/>
</dbReference>
<dbReference type="InterPro" id="IPR036770">
    <property type="entry name" value="Ankyrin_rpt-contain_sf"/>
</dbReference>
<comment type="caution">
    <text evidence="9">The sequence shown here is derived from an EMBL/GenBank/DDBJ whole genome shotgun (WGS) entry which is preliminary data.</text>
</comment>
<dbReference type="Gene3D" id="3.30.40.10">
    <property type="entry name" value="Zinc/RING finger domain, C3HC4 (zinc finger)"/>
    <property type="match status" value="1"/>
</dbReference>
<feature type="repeat" description="ANK" evidence="6">
    <location>
        <begin position="430"/>
        <end position="462"/>
    </location>
</feature>
<keyword evidence="1" id="KW-0479">Metal-binding</keyword>
<keyword evidence="5 6" id="KW-0040">ANK repeat</keyword>
<evidence type="ECO:0000259" key="8">
    <source>
        <dbReference type="PROSITE" id="PS50172"/>
    </source>
</evidence>
<dbReference type="GO" id="GO:0070531">
    <property type="term" value="C:BRCA1-A complex"/>
    <property type="evidence" value="ECO:0007669"/>
    <property type="project" value="TreeGrafter"/>
</dbReference>
<keyword evidence="10" id="KW-1185">Reference proteome</keyword>
<dbReference type="GO" id="GO:0085020">
    <property type="term" value="P:protein K6-linked ubiquitination"/>
    <property type="evidence" value="ECO:0007669"/>
    <property type="project" value="TreeGrafter"/>
</dbReference>
<keyword evidence="4" id="KW-0862">Zinc</keyword>
<feature type="compositionally biased region" description="Low complexity" evidence="7">
    <location>
        <begin position="175"/>
        <end position="185"/>
    </location>
</feature>
<sequence>MENDTLVQTNDWRNTKEAVANFRRLLLCSKCSNLMTEPVCLGMCEHMLCRSCAGPRVGDGCVVCQSPAWVKDIQINRQLNSIIQLFCGLESLLNPIEHPDSPLAEIQTQPQSPVFKHKKNFKIWFSPRSRKVRCMVEKPSEVTIPASTSSGETAAAQPDTLPAQCQDLSVFNFTSSSQDSGSSCSQRFKNKNRKKRSTKKNAASRKVSVQGATSTTRKQTKQKMKKNRLEAINQQWGITKEVDALKEKEQPCAEGARRSSKRVSFQSPAITSDEPQSEVPEGSTNELCSSRSTITESLSGRNITVLNDQTQSGQRMSDSVRQHDKTDCPEKQDNVSPPKHSSKRSRVEEKAATLETTPKRPRASPGRRRISQMSPALSSASPRCDKSIKNSGHKQGDSPSVLATVGRKSPGASVGRPTSGSPAVMKRNHKGETLLHLAAIKGDVEAVKELLDQGADPNLKDNAGWTPLHEACNLGHLALVDVLVSRGALLNTPGYENDSPLHDAARNGHTAIVKLLLQLGASQNVLNLYGKRPADYAVSLEILAIFKEASEGTQYANTSLSPSASLSMVSDCVRRDEMVVFLASKLSQPERLQVSKLGELLGGRMADTFSGSVSHVVVPEGHMPITNSTLLGLLAGCWVVKFSWVEACLQAGKRMPETEHEAGEGPQRSRVNRCSLLPPLFDGCFFFLLGSFKAPSKGELTKLLQEGGGQLLSRQPKPDSDVTQTLSAAAYHALPGSDQALCTQYIIFDPQDPHKPAVVRRGKVWSAPSTWLIDCVTAFRLLPVSVKASV</sequence>
<feature type="region of interest" description="Disordered" evidence="7">
    <location>
        <begin position="249"/>
        <end position="425"/>
    </location>
</feature>
<dbReference type="InterPro" id="IPR013083">
    <property type="entry name" value="Znf_RING/FYVE/PHD"/>
</dbReference>
<dbReference type="STRING" id="8167.A0A484CVU7"/>
<organism evidence="9 10">
    <name type="scientific">Perca flavescens</name>
    <name type="common">American yellow perch</name>
    <name type="synonym">Morone flavescens</name>
    <dbReference type="NCBI Taxonomy" id="8167"/>
    <lineage>
        <taxon>Eukaryota</taxon>
        <taxon>Metazoa</taxon>
        <taxon>Chordata</taxon>
        <taxon>Craniata</taxon>
        <taxon>Vertebrata</taxon>
        <taxon>Euteleostomi</taxon>
        <taxon>Actinopterygii</taxon>
        <taxon>Neopterygii</taxon>
        <taxon>Teleostei</taxon>
        <taxon>Neoteleostei</taxon>
        <taxon>Acanthomorphata</taxon>
        <taxon>Eupercaria</taxon>
        <taxon>Perciformes</taxon>
        <taxon>Percoidei</taxon>
        <taxon>Percidae</taxon>
        <taxon>Percinae</taxon>
        <taxon>Perca</taxon>
    </lineage>
</organism>
<evidence type="ECO:0000313" key="10">
    <source>
        <dbReference type="Proteomes" id="UP000295070"/>
    </source>
</evidence>
<feature type="compositionally biased region" description="Polar residues" evidence="7">
    <location>
        <begin position="262"/>
        <end position="274"/>
    </location>
</feature>
<feature type="domain" description="BRCT" evidence="8">
    <location>
        <begin position="578"/>
        <end position="662"/>
    </location>
</feature>
<dbReference type="Gene3D" id="3.40.50.10190">
    <property type="entry name" value="BRCT domain"/>
    <property type="match status" value="2"/>
</dbReference>